<dbReference type="InterPro" id="IPR007831">
    <property type="entry name" value="T2SS_GspE_N"/>
</dbReference>
<dbReference type="InterPro" id="IPR001173">
    <property type="entry name" value="Glyco_trans_2-like"/>
</dbReference>
<feature type="transmembrane region" description="Helical" evidence="7">
    <location>
        <begin position="585"/>
        <end position="605"/>
    </location>
</feature>
<evidence type="ECO:0000256" key="2">
    <source>
        <dbReference type="ARBA" id="ARBA00022676"/>
    </source>
</evidence>
<dbReference type="Proteomes" id="UP001556098">
    <property type="component" value="Unassembled WGS sequence"/>
</dbReference>
<dbReference type="PANTHER" id="PTHR43867:SF2">
    <property type="entry name" value="CELLULOSE SYNTHASE CATALYTIC SUBUNIT A [UDP-FORMING]"/>
    <property type="match status" value="1"/>
</dbReference>
<keyword evidence="6 7" id="KW-0472">Membrane</keyword>
<evidence type="ECO:0000256" key="1">
    <source>
        <dbReference type="ARBA" id="ARBA00004141"/>
    </source>
</evidence>
<feature type="domain" description="Type II secretion system protein GspE N-terminal" evidence="8">
    <location>
        <begin position="79"/>
        <end position="161"/>
    </location>
</feature>
<dbReference type="InterPro" id="IPR037257">
    <property type="entry name" value="T2SS_E_N_sf"/>
</dbReference>
<protein>
    <submittedName>
        <fullName evidence="10">Glycosyltransferase family 2 protein</fullName>
    </submittedName>
</protein>
<dbReference type="Gene3D" id="3.30.300.160">
    <property type="entry name" value="Type II secretion system, protein E, N-terminal domain"/>
    <property type="match status" value="1"/>
</dbReference>
<evidence type="ECO:0000256" key="3">
    <source>
        <dbReference type="ARBA" id="ARBA00022679"/>
    </source>
</evidence>
<feature type="domain" description="Glycosyltransferase 2-like" evidence="9">
    <location>
        <begin position="344"/>
        <end position="543"/>
    </location>
</feature>
<keyword evidence="4 7" id="KW-0812">Transmembrane</keyword>
<comment type="subcellular location">
    <subcellularLocation>
        <location evidence="1">Membrane</location>
        <topology evidence="1">Multi-pass membrane protein</topology>
    </subcellularLocation>
</comment>
<evidence type="ECO:0000259" key="9">
    <source>
        <dbReference type="Pfam" id="PF13632"/>
    </source>
</evidence>
<evidence type="ECO:0000313" key="11">
    <source>
        <dbReference type="Proteomes" id="UP001556098"/>
    </source>
</evidence>
<keyword evidence="5 7" id="KW-1133">Transmembrane helix</keyword>
<dbReference type="Gene3D" id="3.90.550.10">
    <property type="entry name" value="Spore Coat Polysaccharide Biosynthesis Protein SpsA, Chain A"/>
    <property type="match status" value="1"/>
</dbReference>
<evidence type="ECO:0000256" key="5">
    <source>
        <dbReference type="ARBA" id="ARBA00022989"/>
    </source>
</evidence>
<sequence>MSNLRLHLSDPRVARRETPKRPLGRYLVEAGIIGSNDLVHALDLQRRIDAPLGEILIAEGLADREDILIALSEQHSAQIADLDRDPPQDHLAKRLPVTLCLQFRAVPWLEVGGALLIATSRPHEFDALRLALGDRAAPILPVIAEEQQVKRQISRLYGPELAYKAATRVPGHVSCRSWDISGHGRVLWALAILSVILTALILAPLWTFTIAVLWAFVTLVMTAVLKAAALYAQITQKTPETPLPFIPHQSLPYRLPRVSIIVPLLREKEIAGALISRLSKLTYPKSQLEIMLALEEGDAVTRDTLARTDLPPWISVIEVPEANRLTTKPRALNFALDFCQGSIIGVWDAEDAPEPDQIERVVSRFQRAPSNVVCLQGILDYYNAPANWLSRCFTIEYAAWWRVLLPGVARLGLVIPLGGTTLFFRRDILEKLSGWDAHNVTEDADLGVRLARRGYVTELLPTVTYEEANCRLWPWVRQRSRWLKGFLITWCVHMRNPGQLKAELGWVRFLGLQTMLLATFSQFTCAPLLWSFWLALAGVTHPVALTLGKPVLWTMVGVFILAETLNLALSLVAVSGKEHRHLMKWVFTMPFYFAFGALAAAKALYEFVVSPFFWDKTQHGVTPASDLSPPPPDALPPA</sequence>
<evidence type="ECO:0000256" key="7">
    <source>
        <dbReference type="SAM" id="Phobius"/>
    </source>
</evidence>
<feature type="transmembrane region" description="Helical" evidence="7">
    <location>
        <begin position="551"/>
        <end position="573"/>
    </location>
</feature>
<dbReference type="PANTHER" id="PTHR43867">
    <property type="entry name" value="CELLULOSE SYNTHASE CATALYTIC SUBUNIT A [UDP-FORMING]"/>
    <property type="match status" value="1"/>
</dbReference>
<keyword evidence="3" id="KW-0808">Transferase</keyword>
<evidence type="ECO:0000313" key="10">
    <source>
        <dbReference type="EMBL" id="MEW9919044.1"/>
    </source>
</evidence>
<feature type="transmembrane region" description="Helical" evidence="7">
    <location>
        <begin position="212"/>
        <end position="232"/>
    </location>
</feature>
<reference evidence="10 11" key="1">
    <citation type="submission" date="2024-07" db="EMBL/GenBank/DDBJ databases">
        <title>Marimonas sp.nov., isolated from tidal-flat sediment.</title>
        <authorList>
            <person name="Jayan J.N."/>
            <person name="Lee S.S."/>
        </authorList>
    </citation>
    <scope>NUCLEOTIDE SEQUENCE [LARGE SCALE GENOMIC DNA]</scope>
    <source>
        <strain evidence="10 11">MJW-29</strain>
    </source>
</reference>
<dbReference type="InterPro" id="IPR029044">
    <property type="entry name" value="Nucleotide-diphossugar_trans"/>
</dbReference>
<gene>
    <name evidence="10" type="ORF">AB2B41_05490</name>
</gene>
<dbReference type="RefSeq" id="WP_367876744.1">
    <property type="nucleotide sequence ID" value="NZ_JBFNXX010000003.1"/>
</dbReference>
<dbReference type="SUPFAM" id="SSF160246">
    <property type="entry name" value="EspE N-terminal domain-like"/>
    <property type="match status" value="1"/>
</dbReference>
<evidence type="ECO:0000256" key="4">
    <source>
        <dbReference type="ARBA" id="ARBA00022692"/>
    </source>
</evidence>
<dbReference type="Pfam" id="PF13632">
    <property type="entry name" value="Glyco_trans_2_3"/>
    <property type="match status" value="1"/>
</dbReference>
<dbReference type="Pfam" id="PF05157">
    <property type="entry name" value="MshEN"/>
    <property type="match status" value="1"/>
</dbReference>
<dbReference type="InterPro" id="IPR050321">
    <property type="entry name" value="Glycosyltr_2/OpgH_subfam"/>
</dbReference>
<feature type="transmembrane region" description="Helical" evidence="7">
    <location>
        <begin position="516"/>
        <end position="539"/>
    </location>
</feature>
<feature type="transmembrane region" description="Helical" evidence="7">
    <location>
        <begin position="186"/>
        <end position="206"/>
    </location>
</feature>
<evidence type="ECO:0000259" key="8">
    <source>
        <dbReference type="Pfam" id="PF05157"/>
    </source>
</evidence>
<evidence type="ECO:0000256" key="6">
    <source>
        <dbReference type="ARBA" id="ARBA00023136"/>
    </source>
</evidence>
<dbReference type="EMBL" id="JBFNXX010000003">
    <property type="protein sequence ID" value="MEW9919044.1"/>
    <property type="molecule type" value="Genomic_DNA"/>
</dbReference>
<keyword evidence="11" id="KW-1185">Reference proteome</keyword>
<comment type="caution">
    <text evidence="10">The sequence shown here is derived from an EMBL/GenBank/DDBJ whole genome shotgun (WGS) entry which is preliminary data.</text>
</comment>
<accession>A0ABV3RL18</accession>
<organism evidence="10 11">
    <name type="scientific">Sulfitobacter sediminis</name>
    <dbReference type="NCBI Taxonomy" id="3234186"/>
    <lineage>
        <taxon>Bacteria</taxon>
        <taxon>Pseudomonadati</taxon>
        <taxon>Pseudomonadota</taxon>
        <taxon>Alphaproteobacteria</taxon>
        <taxon>Rhodobacterales</taxon>
        <taxon>Roseobacteraceae</taxon>
        <taxon>Sulfitobacter</taxon>
    </lineage>
</organism>
<dbReference type="SUPFAM" id="SSF53448">
    <property type="entry name" value="Nucleotide-diphospho-sugar transferases"/>
    <property type="match status" value="1"/>
</dbReference>
<keyword evidence="2" id="KW-0328">Glycosyltransferase</keyword>
<proteinExistence type="predicted"/>
<name>A0ABV3RL18_9RHOB</name>